<evidence type="ECO:0000313" key="2">
    <source>
        <dbReference type="EMBL" id="KAH9377274.1"/>
    </source>
</evidence>
<sequence length="256" mass="28709">MCGTEEQMQSSRKEETEKQDVRQYEGPNIIVTKTWLQESSLGTEVEALSKKEVAEFDRKDERRESLSLADAENKCIDLESINAETDSANQENSAGTLVGNLELHSELIVKKEAEARSEGVELSECNEFIKEDLLRTSENAAASHPLQITDDLPHFEKEIAHVANSLERRDEDETFKVGTIEELDGGFWKKNEVLKAHPSHGDEDHRVEKGQKEEKEAFTSLVITEKDVHETADAVVSLGTQNEAGDAMRPVPDFQN</sequence>
<evidence type="ECO:0000256" key="1">
    <source>
        <dbReference type="SAM" id="MobiDB-lite"/>
    </source>
</evidence>
<feature type="compositionally biased region" description="Polar residues" evidence="1">
    <location>
        <begin position="1"/>
        <end position="10"/>
    </location>
</feature>
<gene>
    <name evidence="2" type="ORF">HPB48_002691</name>
</gene>
<dbReference type="VEuPathDB" id="VectorBase:HLOH_042450"/>
<reference evidence="2 3" key="1">
    <citation type="journal article" date="2020" name="Cell">
        <title>Large-Scale Comparative Analyses of Tick Genomes Elucidate Their Genetic Diversity and Vector Capacities.</title>
        <authorList>
            <consortium name="Tick Genome and Microbiome Consortium (TIGMIC)"/>
            <person name="Jia N."/>
            <person name="Wang J."/>
            <person name="Shi W."/>
            <person name="Du L."/>
            <person name="Sun Y."/>
            <person name="Zhan W."/>
            <person name="Jiang J.F."/>
            <person name="Wang Q."/>
            <person name="Zhang B."/>
            <person name="Ji P."/>
            <person name="Bell-Sakyi L."/>
            <person name="Cui X.M."/>
            <person name="Yuan T.T."/>
            <person name="Jiang B.G."/>
            <person name="Yang W.F."/>
            <person name="Lam T.T."/>
            <person name="Chang Q.C."/>
            <person name="Ding S.J."/>
            <person name="Wang X.J."/>
            <person name="Zhu J.G."/>
            <person name="Ruan X.D."/>
            <person name="Zhao L."/>
            <person name="Wei J.T."/>
            <person name="Ye R.Z."/>
            <person name="Que T.C."/>
            <person name="Du C.H."/>
            <person name="Zhou Y.H."/>
            <person name="Cheng J.X."/>
            <person name="Dai P.F."/>
            <person name="Guo W.B."/>
            <person name="Han X.H."/>
            <person name="Huang E.J."/>
            <person name="Li L.F."/>
            <person name="Wei W."/>
            <person name="Gao Y.C."/>
            <person name="Liu J.Z."/>
            <person name="Shao H.Z."/>
            <person name="Wang X."/>
            <person name="Wang C.C."/>
            <person name="Yang T.C."/>
            <person name="Huo Q.B."/>
            <person name="Li W."/>
            <person name="Chen H.Y."/>
            <person name="Chen S.E."/>
            <person name="Zhou L.G."/>
            <person name="Ni X.B."/>
            <person name="Tian J.H."/>
            <person name="Sheng Y."/>
            <person name="Liu T."/>
            <person name="Pan Y.S."/>
            <person name="Xia L.Y."/>
            <person name="Li J."/>
            <person name="Zhao F."/>
            <person name="Cao W.C."/>
        </authorList>
    </citation>
    <scope>NUCLEOTIDE SEQUENCE [LARGE SCALE GENOMIC DNA]</scope>
    <source>
        <strain evidence="2">HaeL-2018</strain>
    </source>
</reference>
<accession>A0A9J6GPU7</accession>
<organism evidence="2 3">
    <name type="scientific">Haemaphysalis longicornis</name>
    <name type="common">Bush tick</name>
    <dbReference type="NCBI Taxonomy" id="44386"/>
    <lineage>
        <taxon>Eukaryota</taxon>
        <taxon>Metazoa</taxon>
        <taxon>Ecdysozoa</taxon>
        <taxon>Arthropoda</taxon>
        <taxon>Chelicerata</taxon>
        <taxon>Arachnida</taxon>
        <taxon>Acari</taxon>
        <taxon>Parasitiformes</taxon>
        <taxon>Ixodida</taxon>
        <taxon>Ixodoidea</taxon>
        <taxon>Ixodidae</taxon>
        <taxon>Haemaphysalinae</taxon>
        <taxon>Haemaphysalis</taxon>
    </lineage>
</organism>
<evidence type="ECO:0000313" key="3">
    <source>
        <dbReference type="Proteomes" id="UP000821853"/>
    </source>
</evidence>
<protein>
    <submittedName>
        <fullName evidence="2">Uncharacterized protein</fullName>
    </submittedName>
</protein>
<dbReference type="Proteomes" id="UP000821853">
    <property type="component" value="Unassembled WGS sequence"/>
</dbReference>
<dbReference type="AlphaFoldDB" id="A0A9J6GPU7"/>
<keyword evidence="3" id="KW-1185">Reference proteome</keyword>
<comment type="caution">
    <text evidence="2">The sequence shown here is derived from an EMBL/GenBank/DDBJ whole genome shotgun (WGS) entry which is preliminary data.</text>
</comment>
<dbReference type="EMBL" id="JABSTR010000008">
    <property type="protein sequence ID" value="KAH9377274.1"/>
    <property type="molecule type" value="Genomic_DNA"/>
</dbReference>
<proteinExistence type="predicted"/>
<feature type="region of interest" description="Disordered" evidence="1">
    <location>
        <begin position="1"/>
        <end position="24"/>
    </location>
</feature>
<feature type="compositionally biased region" description="Basic and acidic residues" evidence="1">
    <location>
        <begin position="11"/>
        <end position="23"/>
    </location>
</feature>
<name>A0A9J6GPU7_HAELO</name>